<dbReference type="GO" id="GO:0005743">
    <property type="term" value="C:mitochondrial inner membrane"/>
    <property type="evidence" value="ECO:0007669"/>
    <property type="project" value="TreeGrafter"/>
</dbReference>
<evidence type="ECO:0000259" key="10">
    <source>
        <dbReference type="PROSITE" id="PS50929"/>
    </source>
</evidence>
<keyword evidence="7 8" id="KW-0472">Membrane</keyword>
<reference evidence="11 12" key="1">
    <citation type="submission" date="2020-04" db="EMBL/GenBank/DDBJ databases">
        <title>Perkinsus chesapeaki whole genome sequence.</title>
        <authorList>
            <person name="Bogema D.R."/>
        </authorList>
    </citation>
    <scope>NUCLEOTIDE SEQUENCE [LARGE SCALE GENOMIC DNA]</scope>
    <source>
        <strain evidence="11">ATCC PRA-425</strain>
    </source>
</reference>
<feature type="transmembrane region" description="Helical" evidence="8">
    <location>
        <begin position="317"/>
        <end position="339"/>
    </location>
</feature>
<dbReference type="SUPFAM" id="SSF90123">
    <property type="entry name" value="ABC transporter transmembrane region"/>
    <property type="match status" value="2"/>
</dbReference>
<dbReference type="Gene3D" id="3.40.50.300">
    <property type="entry name" value="P-loop containing nucleotide triphosphate hydrolases"/>
    <property type="match status" value="2"/>
</dbReference>
<feature type="transmembrane region" description="Helical" evidence="8">
    <location>
        <begin position="161"/>
        <end position="181"/>
    </location>
</feature>
<dbReference type="PROSITE" id="PS50929">
    <property type="entry name" value="ABC_TM1F"/>
    <property type="match status" value="2"/>
</dbReference>
<dbReference type="PROSITE" id="PS00211">
    <property type="entry name" value="ABC_TRANSPORTER_1"/>
    <property type="match status" value="1"/>
</dbReference>
<dbReference type="InterPro" id="IPR039421">
    <property type="entry name" value="Type_1_exporter"/>
</dbReference>
<evidence type="ECO:0000313" key="12">
    <source>
        <dbReference type="Proteomes" id="UP000591131"/>
    </source>
</evidence>
<keyword evidence="12" id="KW-1185">Reference proteome</keyword>
<evidence type="ECO:0000256" key="7">
    <source>
        <dbReference type="ARBA" id="ARBA00023136"/>
    </source>
</evidence>
<organism evidence="11 12">
    <name type="scientific">Perkinsus chesapeaki</name>
    <name type="common">Clam parasite</name>
    <name type="synonym">Perkinsus andrewsi</name>
    <dbReference type="NCBI Taxonomy" id="330153"/>
    <lineage>
        <taxon>Eukaryota</taxon>
        <taxon>Sar</taxon>
        <taxon>Alveolata</taxon>
        <taxon>Perkinsozoa</taxon>
        <taxon>Perkinsea</taxon>
        <taxon>Perkinsida</taxon>
        <taxon>Perkinsidae</taxon>
        <taxon>Perkinsus</taxon>
    </lineage>
</organism>
<evidence type="ECO:0000256" key="2">
    <source>
        <dbReference type="ARBA" id="ARBA00007577"/>
    </source>
</evidence>
<dbReference type="InterPro" id="IPR017871">
    <property type="entry name" value="ABC_transporter-like_CS"/>
</dbReference>
<proteinExistence type="inferred from homology"/>
<keyword evidence="5" id="KW-0067">ATP-binding</keyword>
<dbReference type="SUPFAM" id="SSF52540">
    <property type="entry name" value="P-loop containing nucleoside triphosphate hydrolases"/>
    <property type="match status" value="2"/>
</dbReference>
<feature type="transmembrane region" description="Helical" evidence="8">
    <location>
        <begin position="759"/>
        <end position="782"/>
    </location>
</feature>
<comment type="caution">
    <text evidence="11">The sequence shown here is derived from an EMBL/GenBank/DDBJ whole genome shotgun (WGS) entry which is preliminary data.</text>
</comment>
<dbReference type="GO" id="GO:0016887">
    <property type="term" value="F:ATP hydrolysis activity"/>
    <property type="evidence" value="ECO:0007669"/>
    <property type="project" value="InterPro"/>
</dbReference>
<evidence type="ECO:0000256" key="1">
    <source>
        <dbReference type="ARBA" id="ARBA00004141"/>
    </source>
</evidence>
<dbReference type="CDD" id="cd03249">
    <property type="entry name" value="ABC_MTABC3_MDL1_MDL2"/>
    <property type="match status" value="1"/>
</dbReference>
<dbReference type="GO" id="GO:0090374">
    <property type="term" value="P:oligopeptide export from mitochondrion"/>
    <property type="evidence" value="ECO:0007669"/>
    <property type="project" value="TreeGrafter"/>
</dbReference>
<dbReference type="InterPro" id="IPR011527">
    <property type="entry name" value="ABC1_TM_dom"/>
</dbReference>
<feature type="transmembrane region" description="Helical" evidence="8">
    <location>
        <begin position="275"/>
        <end position="297"/>
    </location>
</feature>
<dbReference type="CDD" id="cd18578">
    <property type="entry name" value="ABC_6TM_Pgp_ABCB1_D2_like"/>
    <property type="match status" value="1"/>
</dbReference>
<evidence type="ECO:0000256" key="4">
    <source>
        <dbReference type="ARBA" id="ARBA00022741"/>
    </source>
</evidence>
<dbReference type="Pfam" id="PF00005">
    <property type="entry name" value="ABC_tran"/>
    <property type="match status" value="2"/>
</dbReference>
<dbReference type="Pfam" id="PF00664">
    <property type="entry name" value="ABC_membrane"/>
    <property type="match status" value="2"/>
</dbReference>
<protein>
    <submittedName>
        <fullName evidence="11">(ABC) transporter</fullName>
    </submittedName>
</protein>
<feature type="transmembrane region" description="Helical" evidence="8">
    <location>
        <begin position="942"/>
        <end position="964"/>
    </location>
</feature>
<evidence type="ECO:0000256" key="6">
    <source>
        <dbReference type="ARBA" id="ARBA00022989"/>
    </source>
</evidence>
<dbReference type="GO" id="GO:0005524">
    <property type="term" value="F:ATP binding"/>
    <property type="evidence" value="ECO:0007669"/>
    <property type="project" value="UniProtKB-KW"/>
</dbReference>
<keyword evidence="3 8" id="KW-0812">Transmembrane</keyword>
<dbReference type="Gene3D" id="1.20.1560.10">
    <property type="entry name" value="ABC transporter type 1, transmembrane domain"/>
    <property type="match status" value="2"/>
</dbReference>
<gene>
    <name evidence="11" type="primary">ABCB2_6</name>
    <name evidence="11" type="ORF">FOL47_006746</name>
</gene>
<dbReference type="InterPro" id="IPR027417">
    <property type="entry name" value="P-loop_NTPase"/>
</dbReference>
<evidence type="ECO:0000256" key="3">
    <source>
        <dbReference type="ARBA" id="ARBA00022692"/>
    </source>
</evidence>
<dbReference type="CDD" id="cd18577">
    <property type="entry name" value="ABC_6TM_Pgp_ABCB1_D1_like"/>
    <property type="match status" value="1"/>
</dbReference>
<dbReference type="InterPro" id="IPR003439">
    <property type="entry name" value="ABC_transporter-like_ATP-bd"/>
</dbReference>
<dbReference type="InterPro" id="IPR003593">
    <property type="entry name" value="AAA+_ATPase"/>
</dbReference>
<comment type="subcellular location">
    <subcellularLocation>
        <location evidence="1">Membrane</location>
        <topology evidence="1">Multi-pass membrane protein</topology>
    </subcellularLocation>
</comment>
<evidence type="ECO:0000256" key="8">
    <source>
        <dbReference type="SAM" id="Phobius"/>
    </source>
</evidence>
<evidence type="ECO:0000256" key="5">
    <source>
        <dbReference type="ARBA" id="ARBA00022840"/>
    </source>
</evidence>
<dbReference type="SMART" id="SM00382">
    <property type="entry name" value="AAA"/>
    <property type="match status" value="1"/>
</dbReference>
<dbReference type="FunFam" id="3.40.50.300:FF:000913">
    <property type="entry name" value="ABC multidrug transporter SitT"/>
    <property type="match status" value="1"/>
</dbReference>
<dbReference type="PANTHER" id="PTHR43394">
    <property type="entry name" value="ATP-DEPENDENT PERMEASE MDL1, MITOCHONDRIAL"/>
    <property type="match status" value="1"/>
</dbReference>
<feature type="transmembrane region" description="Helical" evidence="8">
    <location>
        <begin position="89"/>
        <end position="113"/>
    </location>
</feature>
<dbReference type="AlphaFoldDB" id="A0A7J6LPW2"/>
<dbReference type="Proteomes" id="UP000591131">
    <property type="component" value="Unassembled WGS sequence"/>
</dbReference>
<name>A0A7J6LPW2_PERCH</name>
<feature type="domain" description="ABC transporter" evidence="9">
    <location>
        <begin position="381"/>
        <end position="622"/>
    </location>
</feature>
<feature type="transmembrane region" description="Helical" evidence="8">
    <location>
        <begin position="39"/>
        <end position="63"/>
    </location>
</feature>
<feature type="transmembrane region" description="Helical" evidence="8">
    <location>
        <begin position="976"/>
        <end position="997"/>
    </location>
</feature>
<feature type="transmembrane region" description="Helical" evidence="8">
    <location>
        <begin position="187"/>
        <end position="207"/>
    </location>
</feature>
<feature type="transmembrane region" description="Helical" evidence="8">
    <location>
        <begin position="859"/>
        <end position="876"/>
    </location>
</feature>
<dbReference type="OrthoDB" id="6500128at2759"/>
<dbReference type="InterPro" id="IPR036640">
    <property type="entry name" value="ABC1_TM_sf"/>
</dbReference>
<keyword evidence="6 8" id="KW-1133">Transmembrane helix</keyword>
<keyword evidence="4" id="KW-0547">Nucleotide-binding</keyword>
<evidence type="ECO:0000313" key="11">
    <source>
        <dbReference type="EMBL" id="KAF4661335.1"/>
    </source>
</evidence>
<feature type="transmembrane region" description="Helical" evidence="8">
    <location>
        <begin position="711"/>
        <end position="739"/>
    </location>
</feature>
<dbReference type="PROSITE" id="PS50893">
    <property type="entry name" value="ABC_TRANSPORTER_2"/>
    <property type="match status" value="1"/>
</dbReference>
<dbReference type="GO" id="GO:0015421">
    <property type="term" value="F:ABC-type oligopeptide transporter activity"/>
    <property type="evidence" value="ECO:0007669"/>
    <property type="project" value="TreeGrafter"/>
</dbReference>
<dbReference type="PANTHER" id="PTHR43394:SF27">
    <property type="entry name" value="ATP-DEPENDENT TRANSLOCASE ABCB1-LIKE"/>
    <property type="match status" value="1"/>
</dbReference>
<sequence>MKLCCKGRGSSSGESSADEYRPRTVSFFTLFSLASRKDVAWLAVGLLAAIVNGAAFPTFALFLGEFMNDVGQSSATGDVSQLLSQVETVSLQLVVVAAVAFLSSFIWDSIFTYSSNTIATRIRIEYFRSVLSQDIAWFDRETPAALPTRMTEDVFKVQEAIGYRVGLTVANFCQFAFGYGVGLYRGWQLALVMMSTMPLITASIGVLSKRIARKTGRAQDFYAEAGAVAEEVLSAIKTVVSFGAEKRETGRYCSKLTSARDGEIKAGFQSGVMTGLVFFCIFLTYSLVFWFGGRLIYEGTTNPSTGDPYNGGDIMTVYFACIMATFGLSQIAPNISFFVEGKTAGAKIFPLLKVSTDPTRIEPTASAAPPAVPKPPTISSIAFRNVSFRYPARPEVEVLSDISFTIKAGEKVAFVGESGSGKSTSVQLLERFYDPTSGAVLINGADIREMPVYGLRAVYGYVGQEPFLFATSIRNNLTYGLSGSKVPDEKALIDACRRAQVLDFINSLPEGFNTYCGAGGSTISGGQKQRIAIARALLRRPQILLLDEATSALDNESEKMVQKTIDHLQSHYNITTISIAHRLSTIRNSDNIFVMKRGQIVESGSHKTLMQNEGEYCALVSAQEAALSHDAHHTLVAPTSVGEIDLTRLATPEMTVRESSNHGTITEIDTKGISIDLGVDEVAIEKARKKQVAKSYKVPYRRLFQFSRGELYYYIPAIIGATGKGLGMPLHALIVSQVIDAFYYPDKDAMMDAVEETAIKYIGLAIGVFFSCSIMFYFFSFIGEYFTYNVRKQCFHKLLEQDVGYFDDPSHAPGKLTAALSTHALKMKAITGQALGNYIEAFAGFIGGVIISLFGVWQLGLVMTCILPLLVFAWKIRSAMWWLGTQVDEDLLKQASQTASEAVQNMRTVRAFIAEAWTIDMYTGYINRTVSSAQRGAIMTGLAYGTSTSMMFLAYAAGFYYGGYLIQEEGASFRDMLQSLMAVMLGSIGVGNALAFVPDLDDAKVAAHDVLEILDTESKINAVHPTGVVEEMGDGSIEFKSVYFQYPTRPDVAILKGLSFRVQAGQQVALVGPSGGGKSTVIALLQRFYDPSEGSVAIGGTDCRMLNIAWWRGHCGLVSQEPVLFDMTLAENLRRDSFDERP</sequence>
<comment type="similarity">
    <text evidence="2">Belongs to the ABC transporter superfamily. ABCB family. Multidrug resistance exporter (TC 3.A.1.201) subfamily.</text>
</comment>
<dbReference type="EMBL" id="JAAPAO010000382">
    <property type="protein sequence ID" value="KAF4661335.1"/>
    <property type="molecule type" value="Genomic_DNA"/>
</dbReference>
<feature type="domain" description="ABC transmembrane type-1" evidence="10">
    <location>
        <begin position="717"/>
        <end position="1002"/>
    </location>
</feature>
<feature type="domain" description="ABC transmembrane type-1" evidence="10">
    <location>
        <begin position="43"/>
        <end position="340"/>
    </location>
</feature>
<accession>A0A7J6LPW2</accession>
<evidence type="ECO:0000259" key="9">
    <source>
        <dbReference type="PROSITE" id="PS50893"/>
    </source>
</evidence>
<feature type="transmembrane region" description="Helical" evidence="8">
    <location>
        <begin position="835"/>
        <end position="853"/>
    </location>
</feature>